<evidence type="ECO:0000256" key="7">
    <source>
        <dbReference type="HAMAP-Rule" id="MF_00957"/>
    </source>
</evidence>
<keyword evidence="1 7" id="KW-0507">mRNA processing</keyword>
<dbReference type="Gene3D" id="1.10.3090.10">
    <property type="entry name" value="cca-adding enzyme, domain 2"/>
    <property type="match status" value="1"/>
</dbReference>
<reference evidence="13 14" key="1">
    <citation type="submission" date="2020-04" db="EMBL/GenBank/DDBJ databases">
        <title>Usitatibacter rugosus gen. nov., sp. nov. and Usitatibacter palustris sp. nov., novel members of Usitatibacteraceae fam. nov. within the order Nitrosomonadales isolated from soil.</title>
        <authorList>
            <person name="Huber K.J."/>
            <person name="Neumann-Schaal M."/>
            <person name="Geppert A."/>
            <person name="Luckner M."/>
            <person name="Wanner G."/>
            <person name="Overmann J."/>
        </authorList>
    </citation>
    <scope>NUCLEOTIDE SEQUENCE [LARGE SCALE GENOMIC DNA]</scope>
    <source>
        <strain evidence="13 14">0125_3</strain>
    </source>
</reference>
<dbReference type="Pfam" id="PF12626">
    <property type="entry name" value="PolyA_pol_arg_C"/>
    <property type="match status" value="1"/>
</dbReference>
<keyword evidence="5 7" id="KW-0694">RNA-binding</keyword>
<evidence type="ECO:0000256" key="5">
    <source>
        <dbReference type="ARBA" id="ARBA00022884"/>
    </source>
</evidence>
<evidence type="ECO:0000256" key="2">
    <source>
        <dbReference type="ARBA" id="ARBA00022679"/>
    </source>
</evidence>
<gene>
    <name evidence="7 13" type="primary">pcnB</name>
    <name evidence="13" type="ORF">DSM104443_00861</name>
</gene>
<evidence type="ECO:0000256" key="4">
    <source>
        <dbReference type="ARBA" id="ARBA00022840"/>
    </source>
</evidence>
<name>A0A6M4GRD4_9PROT</name>
<feature type="active site" evidence="7">
    <location>
        <position position="152"/>
    </location>
</feature>
<dbReference type="GO" id="GO:0043633">
    <property type="term" value="P:polyadenylation-dependent RNA catabolic process"/>
    <property type="evidence" value="ECO:0007669"/>
    <property type="project" value="InterPro"/>
</dbReference>
<feature type="compositionally biased region" description="Low complexity" evidence="9">
    <location>
        <begin position="444"/>
        <end position="459"/>
    </location>
</feature>
<feature type="domain" description="tRNA nucleotidyltransferase/poly(A) polymerase RNA and SrmB- binding" evidence="12">
    <location>
        <begin position="210"/>
        <end position="272"/>
    </location>
</feature>
<dbReference type="PANTHER" id="PTHR43051">
    <property type="entry name" value="POLYNUCLEOTIDE ADENYLYLTRANSFERASE FAMILY PROTEIN"/>
    <property type="match status" value="1"/>
</dbReference>
<dbReference type="InterPro" id="IPR043519">
    <property type="entry name" value="NT_sf"/>
</dbReference>
<dbReference type="GO" id="GO:1990817">
    <property type="term" value="F:poly(A) RNA polymerase activity"/>
    <property type="evidence" value="ECO:0007669"/>
    <property type="project" value="UniProtKB-UniRule"/>
</dbReference>
<dbReference type="InterPro" id="IPR025866">
    <property type="entry name" value="PolyA_pol_arg_C_dom"/>
</dbReference>
<organism evidence="13 14">
    <name type="scientific">Usitatibacter rugosus</name>
    <dbReference type="NCBI Taxonomy" id="2732067"/>
    <lineage>
        <taxon>Bacteria</taxon>
        <taxon>Pseudomonadati</taxon>
        <taxon>Pseudomonadota</taxon>
        <taxon>Betaproteobacteria</taxon>
        <taxon>Nitrosomonadales</taxon>
        <taxon>Usitatibacteraceae</taxon>
        <taxon>Usitatibacter</taxon>
    </lineage>
</organism>
<dbReference type="RefSeq" id="WP_171089827.1">
    <property type="nucleotide sequence ID" value="NZ_CP053069.1"/>
</dbReference>
<evidence type="ECO:0000259" key="12">
    <source>
        <dbReference type="Pfam" id="PF12627"/>
    </source>
</evidence>
<dbReference type="SUPFAM" id="SSF81891">
    <property type="entry name" value="Poly A polymerase C-terminal region-like"/>
    <property type="match status" value="1"/>
</dbReference>
<dbReference type="PANTHER" id="PTHR43051:SF1">
    <property type="entry name" value="POLYNUCLEOTIDE ADENYLYLTRANSFERASE FAMILY PROTEIN"/>
    <property type="match status" value="1"/>
</dbReference>
<sequence length="459" mass="52258">MIKKYIDKLFGRDRAPRKDGRPTIYGPDKHPIRREAISKCARRTCEELQRAGHAAFVVGGAVRDHLLGHVPKDYDVATSATPEEVRSIFRRSRIIGRRFQIVHVLCGQDVVETSTFRAQLTREADPDNTDEHGRVLSDNVFGTQAEDAARRDFTVNALFYDPVKEEVWDYHHGVKDLAAKKLVMIGDPALRYREDPVRMLRAARLAAKLGLTIDAKTEAPIHTHRHLIENVPQARLFEEILKLLLSGNAVACTQLLRKLELHHGLLPLLDDALENKATGPFALAALKATDDRLRDDKPVSPAFLLAALLWGRVENGLRKHEDSGQPSIPALHSAMHEALDEQRVSLAIPRRFDATMKELWLLQPRFLQRGGQRPYRLLEHPRFRAAYDFFELRARSGNAPLDIAQWWERFQDANADEREEMMVEDEAEPKKKRRRRRGKRKTEGAAPGAQQQAPQGDEE</sequence>
<feature type="compositionally biased region" description="Basic residues" evidence="9">
    <location>
        <begin position="430"/>
        <end position="440"/>
    </location>
</feature>
<dbReference type="SUPFAM" id="SSF81301">
    <property type="entry name" value="Nucleotidyltransferase"/>
    <property type="match status" value="1"/>
</dbReference>
<keyword evidence="13" id="KW-0548">Nucleotidyltransferase</keyword>
<feature type="region of interest" description="Disordered" evidence="9">
    <location>
        <begin position="415"/>
        <end position="459"/>
    </location>
</feature>
<dbReference type="CDD" id="cd05398">
    <property type="entry name" value="NT_ClassII-CCAase"/>
    <property type="match status" value="1"/>
</dbReference>
<evidence type="ECO:0000256" key="1">
    <source>
        <dbReference type="ARBA" id="ARBA00022664"/>
    </source>
</evidence>
<evidence type="ECO:0000256" key="9">
    <source>
        <dbReference type="SAM" id="MobiDB-lite"/>
    </source>
</evidence>
<dbReference type="Gene3D" id="3.30.460.10">
    <property type="entry name" value="Beta Polymerase, domain 2"/>
    <property type="match status" value="1"/>
</dbReference>
<evidence type="ECO:0000259" key="10">
    <source>
        <dbReference type="Pfam" id="PF01743"/>
    </source>
</evidence>
<dbReference type="KEGG" id="uru:DSM104443_00861"/>
<keyword evidence="6 7" id="KW-0804">Transcription</keyword>
<dbReference type="EMBL" id="CP053069">
    <property type="protein sequence ID" value="QJR09811.1"/>
    <property type="molecule type" value="Genomic_DNA"/>
</dbReference>
<keyword evidence="3 7" id="KW-0547">Nucleotide-binding</keyword>
<keyword evidence="4 7" id="KW-0067">ATP-binding</keyword>
<dbReference type="GO" id="GO:0003723">
    <property type="term" value="F:RNA binding"/>
    <property type="evidence" value="ECO:0007669"/>
    <property type="project" value="UniProtKB-UniRule"/>
</dbReference>
<dbReference type="InterPro" id="IPR002646">
    <property type="entry name" value="PolA_pol_head_dom"/>
</dbReference>
<comment type="function">
    <text evidence="7">Adds poly(A) tail to the 3' end of many RNAs, which usually targets these RNAs for decay. Plays a significant role in the global control of gene expression, through influencing the rate of transcript degradation, and in the general RNA quality control.</text>
</comment>
<proteinExistence type="inferred from homology"/>
<comment type="similarity">
    <text evidence="7 8">Belongs to the tRNA nucleotidyltransferase/poly(A) polymerase family.</text>
</comment>
<evidence type="ECO:0000259" key="11">
    <source>
        <dbReference type="Pfam" id="PF12626"/>
    </source>
</evidence>
<dbReference type="InterPro" id="IPR010206">
    <property type="entry name" value="PolA_pol_I"/>
</dbReference>
<evidence type="ECO:0000313" key="14">
    <source>
        <dbReference type="Proteomes" id="UP000501534"/>
    </source>
</evidence>
<evidence type="ECO:0000256" key="6">
    <source>
        <dbReference type="ARBA" id="ARBA00023163"/>
    </source>
</evidence>
<evidence type="ECO:0000256" key="8">
    <source>
        <dbReference type="RuleBase" id="RU003953"/>
    </source>
</evidence>
<dbReference type="GO" id="GO:0005524">
    <property type="term" value="F:ATP binding"/>
    <property type="evidence" value="ECO:0007669"/>
    <property type="project" value="UniProtKB-UniRule"/>
</dbReference>
<comment type="catalytic activity">
    <reaction evidence="7">
        <text>RNA(n) + ATP = RNA(n)-3'-adenine ribonucleotide + diphosphate</text>
        <dbReference type="Rhea" id="RHEA:11332"/>
        <dbReference type="Rhea" id="RHEA-COMP:14527"/>
        <dbReference type="Rhea" id="RHEA-COMP:17347"/>
        <dbReference type="ChEBI" id="CHEBI:30616"/>
        <dbReference type="ChEBI" id="CHEBI:33019"/>
        <dbReference type="ChEBI" id="CHEBI:140395"/>
        <dbReference type="ChEBI" id="CHEBI:173115"/>
        <dbReference type="EC" id="2.7.7.19"/>
    </reaction>
</comment>
<feature type="domain" description="Polymerase A arginine-rich C-terminal" evidence="11">
    <location>
        <begin position="324"/>
        <end position="441"/>
    </location>
</feature>
<evidence type="ECO:0000313" key="13">
    <source>
        <dbReference type="EMBL" id="QJR09811.1"/>
    </source>
</evidence>
<feature type="compositionally biased region" description="Acidic residues" evidence="9">
    <location>
        <begin position="417"/>
        <end position="427"/>
    </location>
</feature>
<evidence type="ECO:0000256" key="3">
    <source>
        <dbReference type="ARBA" id="ARBA00022741"/>
    </source>
</evidence>
<dbReference type="EC" id="2.7.7.19" evidence="7"/>
<dbReference type="InterPro" id="IPR032828">
    <property type="entry name" value="PolyA_RNA-bd"/>
</dbReference>
<keyword evidence="14" id="KW-1185">Reference proteome</keyword>
<keyword evidence="2 7" id="KW-0808">Transferase</keyword>
<dbReference type="GO" id="GO:0006397">
    <property type="term" value="P:mRNA processing"/>
    <property type="evidence" value="ECO:0007669"/>
    <property type="project" value="UniProtKB-KW"/>
</dbReference>
<protein>
    <recommendedName>
        <fullName evidence="7">Poly(A) polymerase I</fullName>
        <shortName evidence="7">PAP I</shortName>
        <ecNumber evidence="7">2.7.7.19</ecNumber>
    </recommendedName>
</protein>
<dbReference type="HAMAP" id="MF_00957">
    <property type="entry name" value="PolyA_pol"/>
    <property type="match status" value="1"/>
</dbReference>
<dbReference type="Pfam" id="PF01743">
    <property type="entry name" value="PolyA_pol"/>
    <property type="match status" value="1"/>
</dbReference>
<dbReference type="Pfam" id="PF12627">
    <property type="entry name" value="PolyA_pol_RNAbd"/>
    <property type="match status" value="1"/>
</dbReference>
<dbReference type="AlphaFoldDB" id="A0A6M4GRD4"/>
<feature type="active site" evidence="7">
    <location>
        <position position="73"/>
    </location>
</feature>
<dbReference type="Proteomes" id="UP000501534">
    <property type="component" value="Chromosome"/>
</dbReference>
<dbReference type="NCBIfam" id="TIGR01942">
    <property type="entry name" value="pcnB"/>
    <property type="match status" value="1"/>
</dbReference>
<feature type="domain" description="Poly A polymerase head" evidence="10">
    <location>
        <begin position="55"/>
        <end position="182"/>
    </location>
</feature>
<feature type="active site" evidence="7">
    <location>
        <position position="75"/>
    </location>
</feature>
<accession>A0A6M4GRD4</accession>
<dbReference type="InterPro" id="IPR052191">
    <property type="entry name" value="tRNA_ntf/polyA_polymerase_I"/>
</dbReference>